<accession>A0AAE2CL62</accession>
<proteinExistence type="predicted"/>
<dbReference type="InterPro" id="IPR039252">
    <property type="entry name" value="RALFL27"/>
</dbReference>
<protein>
    <submittedName>
        <fullName evidence="2">Uncharacterized protein</fullName>
    </submittedName>
</protein>
<dbReference type="EMBL" id="JACGWO010000005">
    <property type="protein sequence ID" value="KAK4426257.1"/>
    <property type="molecule type" value="Genomic_DNA"/>
</dbReference>
<evidence type="ECO:0000256" key="1">
    <source>
        <dbReference type="SAM" id="SignalP"/>
    </source>
</evidence>
<sequence>MEKPNANHRRRAHAFLHFAAALALVLALGQKAECLSTAPAAEGGCNGTRIADCLPDGEEFLMESETSRRLLLDGHKTITPQTLVPVEDFCDANAYGSCYPGPNQFYDSKKRVCNYPTCKRHA</sequence>
<feature type="signal peptide" evidence="1">
    <location>
        <begin position="1"/>
        <end position="34"/>
    </location>
</feature>
<dbReference type="PANTHER" id="PTHR39112:SF1">
    <property type="entry name" value="PROTEIN RALF-LIKE 27"/>
    <property type="match status" value="1"/>
</dbReference>
<organism evidence="2 3">
    <name type="scientific">Sesamum alatum</name>
    <dbReference type="NCBI Taxonomy" id="300844"/>
    <lineage>
        <taxon>Eukaryota</taxon>
        <taxon>Viridiplantae</taxon>
        <taxon>Streptophyta</taxon>
        <taxon>Embryophyta</taxon>
        <taxon>Tracheophyta</taxon>
        <taxon>Spermatophyta</taxon>
        <taxon>Magnoliopsida</taxon>
        <taxon>eudicotyledons</taxon>
        <taxon>Gunneridae</taxon>
        <taxon>Pentapetalae</taxon>
        <taxon>asterids</taxon>
        <taxon>lamiids</taxon>
        <taxon>Lamiales</taxon>
        <taxon>Pedaliaceae</taxon>
        <taxon>Sesamum</taxon>
    </lineage>
</organism>
<gene>
    <name evidence="2" type="ORF">Salat_1394200</name>
</gene>
<comment type="caution">
    <text evidence="2">The sequence shown here is derived from an EMBL/GenBank/DDBJ whole genome shotgun (WGS) entry which is preliminary data.</text>
</comment>
<name>A0AAE2CL62_9LAMI</name>
<evidence type="ECO:0000313" key="2">
    <source>
        <dbReference type="EMBL" id="KAK4426257.1"/>
    </source>
</evidence>
<evidence type="ECO:0000313" key="3">
    <source>
        <dbReference type="Proteomes" id="UP001293254"/>
    </source>
</evidence>
<keyword evidence="3" id="KW-1185">Reference proteome</keyword>
<feature type="chain" id="PRO_5042234261" evidence="1">
    <location>
        <begin position="35"/>
        <end position="122"/>
    </location>
</feature>
<dbReference type="Proteomes" id="UP001293254">
    <property type="component" value="Unassembled WGS sequence"/>
</dbReference>
<dbReference type="AlphaFoldDB" id="A0AAE2CL62"/>
<reference evidence="2" key="1">
    <citation type="submission" date="2020-06" db="EMBL/GenBank/DDBJ databases">
        <authorList>
            <person name="Li T."/>
            <person name="Hu X."/>
            <person name="Zhang T."/>
            <person name="Song X."/>
            <person name="Zhang H."/>
            <person name="Dai N."/>
            <person name="Sheng W."/>
            <person name="Hou X."/>
            <person name="Wei L."/>
        </authorList>
    </citation>
    <scope>NUCLEOTIDE SEQUENCE</scope>
    <source>
        <strain evidence="2">3651</strain>
        <tissue evidence="2">Leaf</tissue>
    </source>
</reference>
<keyword evidence="1" id="KW-0732">Signal</keyword>
<reference evidence="2" key="2">
    <citation type="journal article" date="2024" name="Plant">
        <title>Genomic evolution and insights into agronomic trait innovations of Sesamum species.</title>
        <authorList>
            <person name="Miao H."/>
            <person name="Wang L."/>
            <person name="Qu L."/>
            <person name="Liu H."/>
            <person name="Sun Y."/>
            <person name="Le M."/>
            <person name="Wang Q."/>
            <person name="Wei S."/>
            <person name="Zheng Y."/>
            <person name="Lin W."/>
            <person name="Duan Y."/>
            <person name="Cao H."/>
            <person name="Xiong S."/>
            <person name="Wang X."/>
            <person name="Wei L."/>
            <person name="Li C."/>
            <person name="Ma Q."/>
            <person name="Ju M."/>
            <person name="Zhao R."/>
            <person name="Li G."/>
            <person name="Mu C."/>
            <person name="Tian Q."/>
            <person name="Mei H."/>
            <person name="Zhang T."/>
            <person name="Gao T."/>
            <person name="Zhang H."/>
        </authorList>
    </citation>
    <scope>NUCLEOTIDE SEQUENCE</scope>
    <source>
        <strain evidence="2">3651</strain>
    </source>
</reference>
<dbReference type="PANTHER" id="PTHR39112">
    <property type="entry name" value="PROTEIN RALF-LIKE 27-RELATED"/>
    <property type="match status" value="1"/>
</dbReference>